<protein>
    <submittedName>
        <fullName evidence="1">Uncharacterized protein</fullName>
    </submittedName>
</protein>
<sequence length="116" mass="14261">MKISKTDRIFNTTKKNYISENTTIDRKTINELIKIDRLIDFIDDNDKTFLIFHLVIDFRINRIDFFLVEIIMLYEEFLCFHCRFDLTVNKNDDNRQTRKKNISTKHKRIKFSIFFR</sequence>
<name>A0A922KVB9_DERFA</name>
<dbReference type="AlphaFoldDB" id="A0A922KVB9"/>
<proteinExistence type="predicted"/>
<reference evidence="1" key="1">
    <citation type="submission" date="2013-05" db="EMBL/GenBank/DDBJ databases">
        <authorList>
            <person name="Yim A.K.Y."/>
            <person name="Chan T.F."/>
            <person name="Ji K.M."/>
            <person name="Liu X.Y."/>
            <person name="Zhou J.W."/>
            <person name="Li R.Q."/>
            <person name="Yang K.Y."/>
            <person name="Li J."/>
            <person name="Li M."/>
            <person name="Law P.T.W."/>
            <person name="Wu Y.L."/>
            <person name="Cai Z.L."/>
            <person name="Qin H."/>
            <person name="Bao Y."/>
            <person name="Leung R.K.K."/>
            <person name="Ng P.K.S."/>
            <person name="Zou J."/>
            <person name="Zhong X.J."/>
            <person name="Ran P.X."/>
            <person name="Zhong N.S."/>
            <person name="Liu Z.G."/>
            <person name="Tsui S.K.W."/>
        </authorList>
    </citation>
    <scope>NUCLEOTIDE SEQUENCE</scope>
    <source>
        <strain evidence="1">Derf</strain>
        <tissue evidence="1">Whole organism</tissue>
    </source>
</reference>
<dbReference type="EMBL" id="ASGP02000008">
    <property type="protein sequence ID" value="KAH9494216.1"/>
    <property type="molecule type" value="Genomic_DNA"/>
</dbReference>
<accession>A0A922KVB9</accession>
<evidence type="ECO:0000313" key="1">
    <source>
        <dbReference type="EMBL" id="KAH9494216.1"/>
    </source>
</evidence>
<dbReference type="Proteomes" id="UP000790347">
    <property type="component" value="Unassembled WGS sequence"/>
</dbReference>
<reference evidence="1" key="2">
    <citation type="journal article" date="2022" name="Res Sq">
        <title>Comparative Genomics Reveals Insights into the Divergent Evolution of Astigmatic Mites and Household Pest Adaptations.</title>
        <authorList>
            <person name="Xiong Q."/>
            <person name="Wan A.T.-Y."/>
            <person name="Liu X.-Y."/>
            <person name="Fung C.S.-H."/>
            <person name="Xiao X."/>
            <person name="Malainual N."/>
            <person name="Hou J."/>
            <person name="Wang L."/>
            <person name="Wang M."/>
            <person name="Yang K."/>
            <person name="Cui Y."/>
            <person name="Leung E."/>
            <person name="Nong W."/>
            <person name="Shin S.-K."/>
            <person name="Au S."/>
            <person name="Jeong K.Y."/>
            <person name="Chew F.T."/>
            <person name="Hui J."/>
            <person name="Leung T.F."/>
            <person name="Tungtrongchitr A."/>
            <person name="Zhong N."/>
            <person name="Liu Z."/>
            <person name="Tsui S."/>
        </authorList>
    </citation>
    <scope>NUCLEOTIDE SEQUENCE</scope>
    <source>
        <strain evidence="1">Derf</strain>
        <tissue evidence="1">Whole organism</tissue>
    </source>
</reference>
<evidence type="ECO:0000313" key="2">
    <source>
        <dbReference type="Proteomes" id="UP000790347"/>
    </source>
</evidence>
<comment type="caution">
    <text evidence="1">The sequence shown here is derived from an EMBL/GenBank/DDBJ whole genome shotgun (WGS) entry which is preliminary data.</text>
</comment>
<gene>
    <name evidence="1" type="ORF">DERF_014919</name>
</gene>
<organism evidence="1 2">
    <name type="scientific">Dermatophagoides farinae</name>
    <name type="common">American house dust mite</name>
    <dbReference type="NCBI Taxonomy" id="6954"/>
    <lineage>
        <taxon>Eukaryota</taxon>
        <taxon>Metazoa</taxon>
        <taxon>Ecdysozoa</taxon>
        <taxon>Arthropoda</taxon>
        <taxon>Chelicerata</taxon>
        <taxon>Arachnida</taxon>
        <taxon>Acari</taxon>
        <taxon>Acariformes</taxon>
        <taxon>Sarcoptiformes</taxon>
        <taxon>Astigmata</taxon>
        <taxon>Psoroptidia</taxon>
        <taxon>Analgoidea</taxon>
        <taxon>Pyroglyphidae</taxon>
        <taxon>Dermatophagoidinae</taxon>
        <taxon>Dermatophagoides</taxon>
    </lineage>
</organism>
<keyword evidence="2" id="KW-1185">Reference proteome</keyword>